<accession>A0ABS6BFH1</accession>
<evidence type="ECO:0000256" key="1">
    <source>
        <dbReference type="PROSITE-ProRule" id="PRU01360"/>
    </source>
</evidence>
<keyword evidence="1" id="KW-1134">Transmembrane beta strand</keyword>
<feature type="domain" description="TonB-dependent receptor-like beta-barrel" evidence="3">
    <location>
        <begin position="504"/>
        <end position="925"/>
    </location>
</feature>
<dbReference type="PROSITE" id="PS52016">
    <property type="entry name" value="TONB_DEPENDENT_REC_3"/>
    <property type="match status" value="1"/>
</dbReference>
<keyword evidence="6" id="KW-1185">Reference proteome</keyword>
<dbReference type="InterPro" id="IPR039426">
    <property type="entry name" value="TonB-dep_rcpt-like"/>
</dbReference>
<keyword evidence="1" id="KW-0813">Transport</keyword>
<dbReference type="InterPro" id="IPR012910">
    <property type="entry name" value="Plug_dom"/>
</dbReference>
<dbReference type="PANTHER" id="PTHR47234">
    <property type="match status" value="1"/>
</dbReference>
<dbReference type="Proteomes" id="UP000776276">
    <property type="component" value="Unassembled WGS sequence"/>
</dbReference>
<dbReference type="InterPro" id="IPR000531">
    <property type="entry name" value="Beta-barrel_TonB"/>
</dbReference>
<keyword evidence="1" id="KW-0998">Cell outer membrane</keyword>
<organism evidence="5 6">
    <name type="scientific">Sphingomonas quercus</name>
    <dbReference type="NCBI Taxonomy" id="2842451"/>
    <lineage>
        <taxon>Bacteria</taxon>
        <taxon>Pseudomonadati</taxon>
        <taxon>Pseudomonadota</taxon>
        <taxon>Alphaproteobacteria</taxon>
        <taxon>Sphingomonadales</taxon>
        <taxon>Sphingomonadaceae</taxon>
        <taxon>Sphingomonas</taxon>
    </lineage>
</organism>
<dbReference type="EMBL" id="JAHKRT010000001">
    <property type="protein sequence ID" value="MBU3076236.1"/>
    <property type="molecule type" value="Genomic_DNA"/>
</dbReference>
<keyword evidence="1" id="KW-0812">Transmembrane</keyword>
<evidence type="ECO:0000256" key="2">
    <source>
        <dbReference type="RuleBase" id="RU003357"/>
    </source>
</evidence>
<dbReference type="Pfam" id="PF00593">
    <property type="entry name" value="TonB_dep_Rec_b-barrel"/>
    <property type="match status" value="1"/>
</dbReference>
<keyword evidence="5" id="KW-0675">Receptor</keyword>
<feature type="domain" description="TonB-dependent receptor plug" evidence="4">
    <location>
        <begin position="45"/>
        <end position="159"/>
    </location>
</feature>
<gene>
    <name evidence="5" type="ORF">KOF26_00005</name>
</gene>
<evidence type="ECO:0000313" key="5">
    <source>
        <dbReference type="EMBL" id="MBU3076236.1"/>
    </source>
</evidence>
<comment type="caution">
    <text evidence="5">The sequence shown here is derived from an EMBL/GenBank/DDBJ whole genome shotgun (WGS) entry which is preliminary data.</text>
</comment>
<protein>
    <submittedName>
        <fullName evidence="5">TonB-dependent receptor</fullName>
    </submittedName>
</protein>
<evidence type="ECO:0000259" key="3">
    <source>
        <dbReference type="Pfam" id="PF00593"/>
    </source>
</evidence>
<keyword evidence="2" id="KW-0798">TonB box</keyword>
<keyword evidence="1 2" id="KW-0472">Membrane</keyword>
<evidence type="ECO:0000259" key="4">
    <source>
        <dbReference type="Pfam" id="PF07715"/>
    </source>
</evidence>
<comment type="subcellular location">
    <subcellularLocation>
        <location evidence="1">Cell outer membrane</location>
        <topology evidence="1">Multi-pass membrane protein</topology>
    </subcellularLocation>
</comment>
<dbReference type="Pfam" id="PF07715">
    <property type="entry name" value="Plug"/>
    <property type="match status" value="1"/>
</dbReference>
<comment type="similarity">
    <text evidence="1 2">Belongs to the TonB-dependent receptor family.</text>
</comment>
<reference evidence="5 6" key="1">
    <citation type="submission" date="2021-06" db="EMBL/GenBank/DDBJ databases">
        <title>Sphingomonas sp. XMGL2, whole genome shotgun sequencing project.</title>
        <authorList>
            <person name="Zhao G."/>
            <person name="Shen L."/>
        </authorList>
    </citation>
    <scope>NUCLEOTIDE SEQUENCE [LARGE SCALE GENOMIC DNA]</scope>
    <source>
        <strain evidence="5 6">XMGL2</strain>
    </source>
</reference>
<evidence type="ECO:0000313" key="6">
    <source>
        <dbReference type="Proteomes" id="UP000776276"/>
    </source>
</evidence>
<name>A0ABS6BFH1_9SPHN</name>
<dbReference type="PANTHER" id="PTHR47234:SF3">
    <property type="entry name" value="SECRETIN_TONB SHORT N-TERMINAL DOMAIN-CONTAINING PROTEIN"/>
    <property type="match status" value="1"/>
</dbReference>
<proteinExistence type="inferred from homology"/>
<sequence>MMALCVGAQAQAQDAAPVMAAADAAAPTVDDITVTGSRIVRDGYSAPTPVSVISTKELQAEAPASIADFAATLPAIRGSQNGATNSGRLSAGEAGISALNLRNLGAVRTLVLFDGQRSVASSATGLVDTNTFPQALVERVEVVTGGASSAYGSDAVAGVVNFILDRKYTGVKGSYEYGVTTYGDVPNHKVTLTAGMPFGGGKGHILVSGEYFNQQGKSTIDRKWNSKGHFMMVNPAWTATNGQPYYLVSDGIGVRSMTPGGLVTNGPAGIQDTYFGTIDPATGRATTGQFAAGAPVARTSGQWMLGGDWQYSLDGFVGTNSLMPDEERYSGFGRVSWEFSPALQVYAQMAYSHYNGLSYYQQTPSTGVSIQLDNAFLPAAFLSRVNAYNATVPAAQQLRSITIGTTNSGIPAAGSDNTRQVYRYVLGAEGGFEALSREWKWDAYYQKGIAKTNESLINTWNTARMALAQDAVFAPAGNSAGIAAGTIVCRSTLASPNNGCVPINRIGVGGASPAAIDYIFNNGDQPLRKQTLKQDVAAFNLSTADLFETWAGPVSIAFGGEWRKEQVNGSVDPQFASGWLYGNYLVTKGSYNVKEAYLETVVPLLRGMDLNGAVRVTDYSTSGTVSTWKLGLTYQVIDDIKLRGTVSRDIRAPNLNELFAPGIRRTNTVQVLQPNGTVRSDEILEQVMGNPGLKPEVAKTYGVGVVLTPRFLPGFAMSVDYYAIRMTGAIGSLSAANITDLCFRQNIASACANIVTADGGALTPASDISIVNSTSLNYSETKSRGIDFEASYRRPVLAGNVTVRALATRYISVYTNNGIGVPSQAAGQNSGSTPDWSYRLSAGYDQGPFSISVVGRGVSGGVYNTQYVDCEASCPARTQAQMAADNGYSINNNRIPGAFYVDLNTSYGFEIGNSKAEAFLSIKNIFNRDPVLVAGDITANNTPSAAQTNRQLYDVLGRVFRLGVRFSY</sequence>